<gene>
    <name evidence="2" type="ORF">SAMN04488554_0762</name>
</gene>
<keyword evidence="1" id="KW-0472">Membrane</keyword>
<protein>
    <submittedName>
        <fullName evidence="2">Uncharacterized protein</fullName>
    </submittedName>
</protein>
<keyword evidence="1" id="KW-1133">Transmembrane helix</keyword>
<keyword evidence="3" id="KW-1185">Reference proteome</keyword>
<evidence type="ECO:0000313" key="3">
    <source>
        <dbReference type="Proteomes" id="UP000199220"/>
    </source>
</evidence>
<dbReference type="Proteomes" id="UP000199220">
    <property type="component" value="Unassembled WGS sequence"/>
</dbReference>
<feature type="transmembrane region" description="Helical" evidence="1">
    <location>
        <begin position="9"/>
        <end position="28"/>
    </location>
</feature>
<evidence type="ECO:0000256" key="1">
    <source>
        <dbReference type="SAM" id="Phobius"/>
    </source>
</evidence>
<dbReference type="EMBL" id="FNTX01000001">
    <property type="protein sequence ID" value="SED81196.1"/>
    <property type="molecule type" value="Genomic_DNA"/>
</dbReference>
<organism evidence="2 3">
    <name type="scientific">Ruania alba</name>
    <dbReference type="NCBI Taxonomy" id="648782"/>
    <lineage>
        <taxon>Bacteria</taxon>
        <taxon>Bacillati</taxon>
        <taxon>Actinomycetota</taxon>
        <taxon>Actinomycetes</taxon>
        <taxon>Micrococcales</taxon>
        <taxon>Ruaniaceae</taxon>
        <taxon>Ruania</taxon>
    </lineage>
</organism>
<reference evidence="3" key="1">
    <citation type="submission" date="2016-10" db="EMBL/GenBank/DDBJ databases">
        <authorList>
            <person name="Varghese N."/>
            <person name="Submissions S."/>
        </authorList>
    </citation>
    <scope>NUCLEOTIDE SEQUENCE [LARGE SCALE GENOMIC DNA]</scope>
    <source>
        <strain evidence="3">DSM 21368</strain>
    </source>
</reference>
<name>A0A1H5DQZ6_9MICO</name>
<dbReference type="AlphaFoldDB" id="A0A1H5DQZ6"/>
<evidence type="ECO:0000313" key="2">
    <source>
        <dbReference type="EMBL" id="SED81196.1"/>
    </source>
</evidence>
<keyword evidence="1" id="KW-0812">Transmembrane</keyword>
<proteinExistence type="predicted"/>
<accession>A0A1H5DQZ6</accession>
<sequence length="31" mass="3325">MRRGHTRTLVAAIVVIAMVVGSIAFALMNLL</sequence>